<organism evidence="2 3">
    <name type="scientific">Paraburkholderia unamae</name>
    <dbReference type="NCBI Taxonomy" id="219649"/>
    <lineage>
        <taxon>Bacteria</taxon>
        <taxon>Pseudomonadati</taxon>
        <taxon>Pseudomonadota</taxon>
        <taxon>Betaproteobacteria</taxon>
        <taxon>Burkholderiales</taxon>
        <taxon>Burkholderiaceae</taxon>
        <taxon>Paraburkholderia</taxon>
    </lineage>
</organism>
<dbReference type="Proteomes" id="UP000245712">
    <property type="component" value="Unassembled WGS sequence"/>
</dbReference>
<name>A0ABX5KAG7_9BURK</name>
<evidence type="ECO:0000313" key="2">
    <source>
        <dbReference type="EMBL" id="PVX72038.1"/>
    </source>
</evidence>
<comment type="caution">
    <text evidence="2">The sequence shown here is derived from an EMBL/GenBank/DDBJ whole genome shotgun (WGS) entry which is preliminary data.</text>
</comment>
<evidence type="ECO:0000256" key="1">
    <source>
        <dbReference type="SAM" id="SignalP"/>
    </source>
</evidence>
<feature type="chain" id="PRO_5047387550" description="Small metal-binding protein" evidence="1">
    <location>
        <begin position="24"/>
        <end position="86"/>
    </location>
</feature>
<reference evidence="2 3" key="1">
    <citation type="submission" date="2018-05" db="EMBL/GenBank/DDBJ databases">
        <title>Genomic Encyclopedia of Type Strains, Phase IV (KMG-V): Genome sequencing to study the core and pangenomes of soil and plant-associated prokaryotes.</title>
        <authorList>
            <person name="Whitman W."/>
        </authorList>
    </citation>
    <scope>NUCLEOTIDE SEQUENCE [LARGE SCALE GENOMIC DNA]</scope>
    <source>
        <strain evidence="2 3">SCZa-39</strain>
    </source>
</reference>
<protein>
    <recommendedName>
        <fullName evidence="4">Small metal-binding protein</fullName>
    </recommendedName>
</protein>
<accession>A0ABX5KAG7</accession>
<keyword evidence="1" id="KW-0732">Signal</keyword>
<gene>
    <name evidence="2" type="ORF">C7402_12687</name>
</gene>
<dbReference type="EMBL" id="QEOB01000026">
    <property type="protein sequence ID" value="PVX72038.1"/>
    <property type="molecule type" value="Genomic_DNA"/>
</dbReference>
<proteinExistence type="predicted"/>
<sequence>MKRLSIIAASAGLALCCVASAFAAPPSQYPNLETAQQLIDQSSGHIEAARKDHHDQFGGHAERALQLLQQAKDELREAAVYNERHR</sequence>
<feature type="signal peptide" evidence="1">
    <location>
        <begin position="1"/>
        <end position="23"/>
    </location>
</feature>
<evidence type="ECO:0008006" key="4">
    <source>
        <dbReference type="Google" id="ProtNLM"/>
    </source>
</evidence>
<evidence type="ECO:0000313" key="3">
    <source>
        <dbReference type="Proteomes" id="UP000245712"/>
    </source>
</evidence>
<keyword evidence="3" id="KW-1185">Reference proteome</keyword>
<dbReference type="RefSeq" id="WP_112176801.1">
    <property type="nucleotide sequence ID" value="NZ_CAJZAT010000190.1"/>
</dbReference>